<keyword evidence="2" id="KW-0812">Transmembrane</keyword>
<keyword evidence="4" id="KW-1185">Reference proteome</keyword>
<gene>
    <name evidence="3" type="ORF">MCOR_34814</name>
</gene>
<dbReference type="Proteomes" id="UP000507470">
    <property type="component" value="Unassembled WGS sequence"/>
</dbReference>
<feature type="transmembrane region" description="Helical" evidence="2">
    <location>
        <begin position="6"/>
        <end position="26"/>
    </location>
</feature>
<name>A0A6J8D0G7_MYTCO</name>
<protein>
    <submittedName>
        <fullName evidence="3">Uncharacterized protein</fullName>
    </submittedName>
</protein>
<reference evidence="3 4" key="1">
    <citation type="submission" date="2020-06" db="EMBL/GenBank/DDBJ databases">
        <authorList>
            <person name="Li R."/>
            <person name="Bekaert M."/>
        </authorList>
    </citation>
    <scope>NUCLEOTIDE SEQUENCE [LARGE SCALE GENOMIC DNA]</scope>
    <source>
        <strain evidence="4">wild</strain>
    </source>
</reference>
<feature type="region of interest" description="Disordered" evidence="1">
    <location>
        <begin position="34"/>
        <end position="54"/>
    </location>
</feature>
<feature type="compositionally biased region" description="Low complexity" evidence="1">
    <location>
        <begin position="108"/>
        <end position="120"/>
    </location>
</feature>
<evidence type="ECO:0000313" key="3">
    <source>
        <dbReference type="EMBL" id="CAC5400650.1"/>
    </source>
</evidence>
<keyword evidence="2" id="KW-1133">Transmembrane helix</keyword>
<organism evidence="3 4">
    <name type="scientific">Mytilus coruscus</name>
    <name type="common">Sea mussel</name>
    <dbReference type="NCBI Taxonomy" id="42192"/>
    <lineage>
        <taxon>Eukaryota</taxon>
        <taxon>Metazoa</taxon>
        <taxon>Spiralia</taxon>
        <taxon>Lophotrochozoa</taxon>
        <taxon>Mollusca</taxon>
        <taxon>Bivalvia</taxon>
        <taxon>Autobranchia</taxon>
        <taxon>Pteriomorphia</taxon>
        <taxon>Mytilida</taxon>
        <taxon>Mytiloidea</taxon>
        <taxon>Mytilidae</taxon>
        <taxon>Mytilinae</taxon>
        <taxon>Mytilus</taxon>
    </lineage>
</organism>
<dbReference type="AlphaFoldDB" id="A0A6J8D0G7"/>
<feature type="region of interest" description="Disordered" evidence="1">
    <location>
        <begin position="101"/>
        <end position="151"/>
    </location>
</feature>
<feature type="compositionally biased region" description="Polar residues" evidence="1">
    <location>
        <begin position="121"/>
        <end position="132"/>
    </location>
</feature>
<sequence>MNVREIIVYSVGAGVFVFVILLCIVYKRRNKSYKTESRRGRNKTDTSSPDVPLEDIEGIYEQIDESNMIDYHANVGFSRSTVSGTSQSYCQRNCNVYLTPHQSGGEGSNSNNFNGNKSGSETQMKESGNLNPYQPIMISVRDSHEYESLHK</sequence>
<dbReference type="EMBL" id="CACVKT020006282">
    <property type="protein sequence ID" value="CAC5400650.1"/>
    <property type="molecule type" value="Genomic_DNA"/>
</dbReference>
<proteinExistence type="predicted"/>
<accession>A0A6J8D0G7</accession>
<evidence type="ECO:0000313" key="4">
    <source>
        <dbReference type="Proteomes" id="UP000507470"/>
    </source>
</evidence>
<keyword evidence="2" id="KW-0472">Membrane</keyword>
<feature type="compositionally biased region" description="Basic and acidic residues" evidence="1">
    <location>
        <begin position="34"/>
        <end position="44"/>
    </location>
</feature>
<evidence type="ECO:0000256" key="2">
    <source>
        <dbReference type="SAM" id="Phobius"/>
    </source>
</evidence>
<evidence type="ECO:0000256" key="1">
    <source>
        <dbReference type="SAM" id="MobiDB-lite"/>
    </source>
</evidence>
<feature type="compositionally biased region" description="Basic and acidic residues" evidence="1">
    <location>
        <begin position="141"/>
        <end position="151"/>
    </location>
</feature>